<evidence type="ECO:0008006" key="5">
    <source>
        <dbReference type="Google" id="ProtNLM"/>
    </source>
</evidence>
<proteinExistence type="predicted"/>
<organism evidence="3 4">
    <name type="scientific">Olleya marilimosa</name>
    <dbReference type="NCBI Taxonomy" id="272164"/>
    <lineage>
        <taxon>Bacteria</taxon>
        <taxon>Pseudomonadati</taxon>
        <taxon>Bacteroidota</taxon>
        <taxon>Flavobacteriia</taxon>
        <taxon>Flavobacteriales</taxon>
        <taxon>Flavobacteriaceae</taxon>
    </lineage>
</organism>
<reference evidence="3 4" key="1">
    <citation type="submission" date="2020-09" db="EMBL/GenBank/DDBJ databases">
        <title>Bacillus nautilus sp. nov., Chryseoglobus crepusculi sp. nov, and Psychrobacter noctis sp. nov., isolated from deep-sea sponges from the equatorial Atlantic.</title>
        <authorList>
            <person name="Stennett H.L."/>
            <person name="Williams S.E."/>
        </authorList>
    </citation>
    <scope>NUCLEOTIDE SEQUENCE [LARGE SCALE GENOMIC DNA]</scope>
    <source>
        <strain evidence="3 4">28M-24</strain>
    </source>
</reference>
<evidence type="ECO:0000256" key="1">
    <source>
        <dbReference type="ARBA" id="ARBA00004613"/>
    </source>
</evidence>
<keyword evidence="4" id="KW-1185">Reference proteome</keyword>
<dbReference type="PROSITE" id="PS51257">
    <property type="entry name" value="PROKAR_LIPOPROTEIN"/>
    <property type="match status" value="1"/>
</dbReference>
<dbReference type="SUPFAM" id="SSF101898">
    <property type="entry name" value="NHL repeat"/>
    <property type="match status" value="1"/>
</dbReference>
<comment type="caution">
    <text evidence="3">The sequence shown here is derived from an EMBL/GenBank/DDBJ whole genome shotgun (WGS) entry which is preliminary data.</text>
</comment>
<dbReference type="PANTHER" id="PTHR10009">
    <property type="entry name" value="PROTEIN YELLOW-RELATED"/>
    <property type="match status" value="1"/>
</dbReference>
<dbReference type="RefSeq" id="WP_191101338.1">
    <property type="nucleotide sequence ID" value="NZ_JACXXH010000004.1"/>
</dbReference>
<evidence type="ECO:0000313" key="3">
    <source>
        <dbReference type="EMBL" id="MBD3863628.1"/>
    </source>
</evidence>
<dbReference type="Proteomes" id="UP000627521">
    <property type="component" value="Unassembled WGS sequence"/>
</dbReference>
<accession>A0ABR8LW87</accession>
<dbReference type="EMBL" id="JACXXH010000004">
    <property type="protein sequence ID" value="MBD3863628.1"/>
    <property type="molecule type" value="Genomic_DNA"/>
</dbReference>
<comment type="subcellular location">
    <subcellularLocation>
        <location evidence="1">Secreted</location>
    </subcellularLocation>
</comment>
<dbReference type="InterPro" id="IPR011042">
    <property type="entry name" value="6-blade_b-propeller_TolB-like"/>
</dbReference>
<dbReference type="Gene3D" id="2.120.10.30">
    <property type="entry name" value="TolB, C-terminal domain"/>
    <property type="match status" value="1"/>
</dbReference>
<sequence>MKKLFLLSFITFSLIACKTDKTKTTIDTVNKTVKQDSIKVTKVAEFTGQQVTGVTVSDSGRVFVNFPRWRPTVKHAVTEVIGQQSIAYPNQKWNSWTTDAKITDSVFVAVQSVVASKNQLFVVDTRNPFFKGVLSNPKLFVFNLDNNSLQKVYTFTDSVFFKDSYINDVRIDRENNMAYFTDSGHAGLLILNLESGLFKRVLTDHSSTTSEIDHLNINGKQWKNTVHSDGIALNPLDNKLYYHALTGYTLYAIPTTLLINGTDNEIEAGVETIAKTAAPDGMIFDKYANLYYADLENNAIIKRTPDGKTTIVVKGELVRWADTFSIYNNELYYTNSRINEITGPIPTMTFQVNKIALEE</sequence>
<dbReference type="Pfam" id="PF03022">
    <property type="entry name" value="MRJP"/>
    <property type="match status" value="1"/>
</dbReference>
<evidence type="ECO:0000256" key="2">
    <source>
        <dbReference type="ARBA" id="ARBA00022525"/>
    </source>
</evidence>
<dbReference type="InterPro" id="IPR017996">
    <property type="entry name" value="MRJP/yellow-related"/>
</dbReference>
<dbReference type="PANTHER" id="PTHR10009:SF18">
    <property type="entry name" value="PROTEIN YELLOW-LIKE PROTEIN"/>
    <property type="match status" value="1"/>
</dbReference>
<gene>
    <name evidence="3" type="ORF">IEG06_09195</name>
</gene>
<keyword evidence="2" id="KW-0964">Secreted</keyword>
<protein>
    <recommendedName>
        <fullName evidence="5">Major royal jelly protein</fullName>
    </recommendedName>
</protein>
<evidence type="ECO:0000313" key="4">
    <source>
        <dbReference type="Proteomes" id="UP000627521"/>
    </source>
</evidence>
<name>A0ABR8LW87_9FLAO</name>